<organism evidence="4 5">
    <name type="scientific">Mycena albidolilacea</name>
    <dbReference type="NCBI Taxonomy" id="1033008"/>
    <lineage>
        <taxon>Eukaryota</taxon>
        <taxon>Fungi</taxon>
        <taxon>Dikarya</taxon>
        <taxon>Basidiomycota</taxon>
        <taxon>Agaricomycotina</taxon>
        <taxon>Agaricomycetes</taxon>
        <taxon>Agaricomycetidae</taxon>
        <taxon>Agaricales</taxon>
        <taxon>Marasmiineae</taxon>
        <taxon>Mycenaceae</taxon>
        <taxon>Mycena</taxon>
    </lineage>
</organism>
<dbReference type="Gene3D" id="3.30.50.10">
    <property type="entry name" value="Erythroid Transcription Factor GATA-1, subunit A"/>
    <property type="match status" value="1"/>
</dbReference>
<dbReference type="GO" id="GO:0008270">
    <property type="term" value="F:zinc ion binding"/>
    <property type="evidence" value="ECO:0007669"/>
    <property type="project" value="UniProtKB-KW"/>
</dbReference>
<dbReference type="GO" id="GO:0006355">
    <property type="term" value="P:regulation of DNA-templated transcription"/>
    <property type="evidence" value="ECO:0007669"/>
    <property type="project" value="InterPro"/>
</dbReference>
<keyword evidence="5" id="KW-1185">Reference proteome</keyword>
<feature type="domain" description="GATA-type" evidence="3">
    <location>
        <begin position="218"/>
        <end position="275"/>
    </location>
</feature>
<proteinExistence type="predicted"/>
<dbReference type="PROSITE" id="PS50114">
    <property type="entry name" value="GATA_ZN_FINGER_2"/>
    <property type="match status" value="1"/>
</dbReference>
<dbReference type="Proteomes" id="UP001218218">
    <property type="component" value="Unassembled WGS sequence"/>
</dbReference>
<keyword evidence="1" id="KW-0863">Zinc-finger</keyword>
<dbReference type="SUPFAM" id="SSF57716">
    <property type="entry name" value="Glucocorticoid receptor-like (DNA-binding domain)"/>
    <property type="match status" value="1"/>
</dbReference>
<evidence type="ECO:0000259" key="3">
    <source>
        <dbReference type="PROSITE" id="PS50114"/>
    </source>
</evidence>
<keyword evidence="1" id="KW-0479">Metal-binding</keyword>
<evidence type="ECO:0000256" key="1">
    <source>
        <dbReference type="PROSITE-ProRule" id="PRU00094"/>
    </source>
</evidence>
<evidence type="ECO:0000313" key="4">
    <source>
        <dbReference type="EMBL" id="KAJ7352193.1"/>
    </source>
</evidence>
<keyword evidence="1" id="KW-0862">Zinc</keyword>
<feature type="compositionally biased region" description="Low complexity" evidence="2">
    <location>
        <begin position="196"/>
        <end position="209"/>
    </location>
</feature>
<gene>
    <name evidence="4" type="ORF">DFH08DRAFT_80839</name>
</gene>
<protein>
    <recommendedName>
        <fullName evidence="3">GATA-type domain-containing protein</fullName>
    </recommendedName>
</protein>
<accession>A0AAD7A8P2</accession>
<evidence type="ECO:0000313" key="5">
    <source>
        <dbReference type="Proteomes" id="UP001218218"/>
    </source>
</evidence>
<feature type="region of interest" description="Disordered" evidence="2">
    <location>
        <begin position="190"/>
        <end position="209"/>
    </location>
</feature>
<dbReference type="InterPro" id="IPR013088">
    <property type="entry name" value="Znf_NHR/GATA"/>
</dbReference>
<comment type="caution">
    <text evidence="4">The sequence shown here is derived from an EMBL/GenBank/DDBJ whole genome shotgun (WGS) entry which is preliminary data.</text>
</comment>
<dbReference type="InterPro" id="IPR000679">
    <property type="entry name" value="Znf_GATA"/>
</dbReference>
<sequence>MEDENDRAPLDTRVADYLDALYAEYDTDQAKLAEKRRLKEERTAPRKNHALPHATIITRAAAHNEGKFAESDVLTPNMSIPPRARRLYLISGQRNVDRTRLGGVMVEDDPAPMPHPIPITHQPANISEPLSASSDVVVEVGDHRGIILSPPPISSSHVPERTDTLVRVPSTASAVADPWSEYRTAVPSTNLIGHQSPSGSSSASSSGAGLAVPSAPVAKSCSHCSSTYSSNGWLNSRLRPGQKLCGACHVYEHKHRKARPLELQAKRKARNLSLRCRNCDTETRKGYVSEVRSGWKVCRKCHQYEQEYHKLRPRALFRK</sequence>
<reference evidence="4" key="1">
    <citation type="submission" date="2023-03" db="EMBL/GenBank/DDBJ databases">
        <title>Massive genome expansion in bonnet fungi (Mycena s.s.) driven by repeated elements and novel gene families across ecological guilds.</title>
        <authorList>
            <consortium name="Lawrence Berkeley National Laboratory"/>
            <person name="Harder C.B."/>
            <person name="Miyauchi S."/>
            <person name="Viragh M."/>
            <person name="Kuo A."/>
            <person name="Thoen E."/>
            <person name="Andreopoulos B."/>
            <person name="Lu D."/>
            <person name="Skrede I."/>
            <person name="Drula E."/>
            <person name="Henrissat B."/>
            <person name="Morin E."/>
            <person name="Kohler A."/>
            <person name="Barry K."/>
            <person name="LaButti K."/>
            <person name="Morin E."/>
            <person name="Salamov A."/>
            <person name="Lipzen A."/>
            <person name="Mereny Z."/>
            <person name="Hegedus B."/>
            <person name="Baldrian P."/>
            <person name="Stursova M."/>
            <person name="Weitz H."/>
            <person name="Taylor A."/>
            <person name="Grigoriev I.V."/>
            <person name="Nagy L.G."/>
            <person name="Martin F."/>
            <person name="Kauserud H."/>
        </authorList>
    </citation>
    <scope>NUCLEOTIDE SEQUENCE</scope>
    <source>
        <strain evidence="4">CBHHK002</strain>
    </source>
</reference>
<dbReference type="EMBL" id="JARIHO010000012">
    <property type="protein sequence ID" value="KAJ7352193.1"/>
    <property type="molecule type" value="Genomic_DNA"/>
</dbReference>
<name>A0AAD7A8P2_9AGAR</name>
<evidence type="ECO:0000256" key="2">
    <source>
        <dbReference type="SAM" id="MobiDB-lite"/>
    </source>
</evidence>
<dbReference type="GO" id="GO:0043565">
    <property type="term" value="F:sequence-specific DNA binding"/>
    <property type="evidence" value="ECO:0007669"/>
    <property type="project" value="InterPro"/>
</dbReference>
<dbReference type="AlphaFoldDB" id="A0AAD7A8P2"/>